<dbReference type="Proteomes" id="UP000463051">
    <property type="component" value="Unassembled WGS sequence"/>
</dbReference>
<accession>A0A7X2H0U3</accession>
<dbReference type="SUPFAM" id="SSF50199">
    <property type="entry name" value="Staphylococcal nuclease"/>
    <property type="match status" value="1"/>
</dbReference>
<name>A0A7X2H0U3_9BACL</name>
<protein>
    <recommendedName>
        <fullName evidence="2">TNase-like domain-containing protein</fullName>
    </recommendedName>
</protein>
<dbReference type="Pfam" id="PF00565">
    <property type="entry name" value="SNase"/>
    <property type="match status" value="1"/>
</dbReference>
<dbReference type="PANTHER" id="PTHR45982:SF1">
    <property type="entry name" value="REGULATOR OF CHROMOSOME CONDENSATION"/>
    <property type="match status" value="1"/>
</dbReference>
<dbReference type="SUPFAM" id="SSF50985">
    <property type="entry name" value="RCC1/BLIP-II"/>
    <property type="match status" value="2"/>
</dbReference>
<dbReference type="Gene3D" id="3.30.457.10">
    <property type="entry name" value="Copper amine oxidase-like, N-terminal domain"/>
    <property type="match status" value="1"/>
</dbReference>
<dbReference type="InterPro" id="IPR009091">
    <property type="entry name" value="RCC1/BLIP-II"/>
</dbReference>
<feature type="signal peptide" evidence="1">
    <location>
        <begin position="1"/>
        <end position="19"/>
    </location>
</feature>
<dbReference type="AlphaFoldDB" id="A0A7X2H0U3"/>
<dbReference type="InterPro" id="IPR036582">
    <property type="entry name" value="Mao_N_sf"/>
</dbReference>
<evidence type="ECO:0000313" key="4">
    <source>
        <dbReference type="Proteomes" id="UP000463051"/>
    </source>
</evidence>
<dbReference type="Gene3D" id="2.40.50.90">
    <property type="match status" value="1"/>
</dbReference>
<dbReference type="InterPro" id="IPR051553">
    <property type="entry name" value="Ran_GTPase-activating"/>
</dbReference>
<evidence type="ECO:0000256" key="1">
    <source>
        <dbReference type="SAM" id="SignalP"/>
    </source>
</evidence>
<dbReference type="Pfam" id="PF00415">
    <property type="entry name" value="RCC1"/>
    <property type="match status" value="1"/>
</dbReference>
<feature type="domain" description="TNase-like" evidence="2">
    <location>
        <begin position="142"/>
        <end position="269"/>
    </location>
</feature>
<dbReference type="InterPro" id="IPR000408">
    <property type="entry name" value="Reg_chr_condens"/>
</dbReference>
<sequence>MKRIFFTAILMLFTFFPSAYSSATSADIVVLMDNVPLMSSVAPVIEQGHTLVPMRAIFEQLGAEVEWDSKRETLFVKKGDLNFSYHLGDRFAETDEALIELDYPGEIIKGSVMMPTRFVAEVFGAQVEWDKMTRTVSIQSPPKVQAVVTRVLDGLYIELHYRNLKGDTVVEPVGLAGLSPVRNGMEATEYVRALLPVGTQVELDIRGGRDSSKQLWAAIYMANGNLLNRQLVVDGYAKNSVNRKDAKLQESFIALQNEAQTLRKGAWGDTEPFITQPITSVSIASQVAIVTAEGQLWVWGQFYEKPTKLMDNVLQAKVENNSGIALKQDGTVWVWGLNQSGAWGNGINDYQATVIPRQVKGLQHIVSIEKNQYATMVIDNSGTVYAWGSNYNGRLGKVYSSGLTFPTPFRLEWKDVQAVKIGFLFTVILKKDGTVWKTQSDSSDLVQMKELSDVKAITTDSTAALALKQDGTVWGWGEMNDGVFGNGNLFTETPAPIKGLKNIVEVVSGLNHFLAIDAEGSLYGWGENYSEELGMATLGGRVKEPTRITTVSLVSHVYAGSQQSLFLKQDGTLWAVGYSPYHIFGEDSFTTDGLDYQELVEINKAVFLQ</sequence>
<dbReference type="PANTHER" id="PTHR45982">
    <property type="entry name" value="REGULATOR OF CHROMOSOME CONDENSATION"/>
    <property type="match status" value="1"/>
</dbReference>
<evidence type="ECO:0000313" key="3">
    <source>
        <dbReference type="EMBL" id="MRN51484.1"/>
    </source>
</evidence>
<reference evidence="3 4" key="1">
    <citation type="submission" date="2019-11" db="EMBL/GenBank/DDBJ databases">
        <title>Paenibacillus monticola sp. nov., a novel PGPR strain isolated from mountain sample in China.</title>
        <authorList>
            <person name="Zhao Q."/>
            <person name="Li H.-P."/>
            <person name="Zhang J.-L."/>
        </authorList>
    </citation>
    <scope>NUCLEOTIDE SEQUENCE [LARGE SCALE GENOMIC DNA]</scope>
    <source>
        <strain evidence="3 4">LC-T2</strain>
    </source>
</reference>
<dbReference type="Gene3D" id="2.130.10.30">
    <property type="entry name" value="Regulator of chromosome condensation 1/beta-lactamase-inhibitor protein II"/>
    <property type="match status" value="2"/>
</dbReference>
<dbReference type="InterPro" id="IPR012854">
    <property type="entry name" value="Cu_amine_oxidase-like_N"/>
</dbReference>
<proteinExistence type="predicted"/>
<dbReference type="InterPro" id="IPR016071">
    <property type="entry name" value="Staphylococal_nuclease_OB-fold"/>
</dbReference>
<feature type="chain" id="PRO_5038734731" description="TNase-like domain-containing protein" evidence="1">
    <location>
        <begin position="20"/>
        <end position="609"/>
    </location>
</feature>
<organism evidence="3 4">
    <name type="scientific">Paenibacillus monticola</name>
    <dbReference type="NCBI Taxonomy" id="2666075"/>
    <lineage>
        <taxon>Bacteria</taxon>
        <taxon>Bacillati</taxon>
        <taxon>Bacillota</taxon>
        <taxon>Bacilli</taxon>
        <taxon>Bacillales</taxon>
        <taxon>Paenibacillaceae</taxon>
        <taxon>Paenibacillus</taxon>
    </lineage>
</organism>
<comment type="caution">
    <text evidence="3">The sequence shown here is derived from an EMBL/GenBank/DDBJ whole genome shotgun (WGS) entry which is preliminary data.</text>
</comment>
<dbReference type="InterPro" id="IPR035437">
    <property type="entry name" value="SNase_OB-fold_sf"/>
</dbReference>
<dbReference type="EMBL" id="WJXB01000001">
    <property type="protein sequence ID" value="MRN51484.1"/>
    <property type="molecule type" value="Genomic_DNA"/>
</dbReference>
<dbReference type="Pfam" id="PF07833">
    <property type="entry name" value="Cu_amine_oxidN1"/>
    <property type="match status" value="1"/>
</dbReference>
<dbReference type="Pfam" id="PF13540">
    <property type="entry name" value="RCC1_2"/>
    <property type="match status" value="1"/>
</dbReference>
<gene>
    <name evidence="3" type="ORF">GJB61_00485</name>
</gene>
<dbReference type="PROSITE" id="PS50012">
    <property type="entry name" value="RCC1_3"/>
    <property type="match status" value="4"/>
</dbReference>
<keyword evidence="1" id="KW-0732">Signal</keyword>
<dbReference type="RefSeq" id="WP_154116092.1">
    <property type="nucleotide sequence ID" value="NZ_WJXB01000001.1"/>
</dbReference>
<keyword evidence="4" id="KW-1185">Reference proteome</keyword>
<dbReference type="SUPFAM" id="SSF55383">
    <property type="entry name" value="Copper amine oxidase, domain N"/>
    <property type="match status" value="1"/>
</dbReference>
<dbReference type="SMART" id="SM00318">
    <property type="entry name" value="SNc"/>
    <property type="match status" value="1"/>
</dbReference>
<evidence type="ECO:0000259" key="2">
    <source>
        <dbReference type="SMART" id="SM00318"/>
    </source>
</evidence>